<evidence type="ECO:0000256" key="3">
    <source>
        <dbReference type="ARBA" id="ARBA00022527"/>
    </source>
</evidence>
<evidence type="ECO:0000256" key="13">
    <source>
        <dbReference type="ARBA" id="ARBA00023180"/>
    </source>
</evidence>
<dbReference type="InterPro" id="IPR000719">
    <property type="entry name" value="Prot_kinase_dom"/>
</dbReference>
<dbReference type="SUPFAM" id="SSF51110">
    <property type="entry name" value="alpha-D-mannose-specific plant lectins"/>
    <property type="match status" value="1"/>
</dbReference>
<evidence type="ECO:0000256" key="2">
    <source>
        <dbReference type="ARBA" id="ARBA00022475"/>
    </source>
</evidence>
<dbReference type="FunFam" id="1.10.510.10:FF:000060">
    <property type="entry name" value="G-type lectin S-receptor-like serine/threonine-protein kinase"/>
    <property type="match status" value="1"/>
</dbReference>
<evidence type="ECO:0000313" key="23">
    <source>
        <dbReference type="EMBL" id="KAK4577632.1"/>
    </source>
</evidence>
<reference evidence="23 24" key="1">
    <citation type="journal article" date="2023" name="G3 (Bethesda)">
        <title>A haplotype-resolved chromosome-scale genome for Quercus rubra L. provides insights into the genetics of adaptive traits for red oak species.</title>
        <authorList>
            <person name="Kapoor B."/>
            <person name="Jenkins J."/>
            <person name="Schmutz J."/>
            <person name="Zhebentyayeva T."/>
            <person name="Kuelheim C."/>
            <person name="Coggeshall M."/>
            <person name="Heim C."/>
            <person name="Lasky J.R."/>
            <person name="Leites L."/>
            <person name="Islam-Faridi N."/>
            <person name="Romero-Severson J."/>
            <person name="DeLeo V.L."/>
            <person name="Lucas S.M."/>
            <person name="Lazic D."/>
            <person name="Gailing O."/>
            <person name="Carlson J."/>
            <person name="Staton M."/>
        </authorList>
    </citation>
    <scope>NUCLEOTIDE SEQUENCE [LARGE SCALE GENOMIC DNA]</scope>
    <source>
        <strain evidence="23">Pseudo-F2</strain>
    </source>
</reference>
<keyword evidence="11 18" id="KW-0472">Membrane</keyword>
<evidence type="ECO:0000256" key="14">
    <source>
        <dbReference type="ARBA" id="ARBA00047899"/>
    </source>
</evidence>
<dbReference type="Gene3D" id="3.30.200.20">
    <property type="entry name" value="Phosphorylase Kinase, domain 1"/>
    <property type="match status" value="1"/>
</dbReference>
<comment type="subcellular location">
    <subcellularLocation>
        <location evidence="1">Cell membrane</location>
        <topology evidence="1">Single-pass type I membrane protein</topology>
    </subcellularLocation>
</comment>
<keyword evidence="2" id="KW-1003">Cell membrane</keyword>
<keyword evidence="3 16" id="KW-0723">Serine/threonine-protein kinase</keyword>
<keyword evidence="4 16" id="KW-0808">Transferase</keyword>
<dbReference type="SUPFAM" id="SSF56112">
    <property type="entry name" value="Protein kinase-like (PK-like)"/>
    <property type="match status" value="1"/>
</dbReference>
<feature type="transmembrane region" description="Helical" evidence="18">
    <location>
        <begin position="526"/>
        <end position="548"/>
    </location>
</feature>
<accession>A0AAN7EQJ1</accession>
<dbReference type="GO" id="GO:0005886">
    <property type="term" value="C:plasma membrane"/>
    <property type="evidence" value="ECO:0007669"/>
    <property type="project" value="UniProtKB-SubCell"/>
</dbReference>
<keyword evidence="24" id="KW-1185">Reference proteome</keyword>
<dbReference type="PROSITE" id="PS50948">
    <property type="entry name" value="PAN"/>
    <property type="match status" value="1"/>
</dbReference>
<dbReference type="FunFam" id="3.30.200.20:FF:001238">
    <property type="entry name" value="Os08g0179000 protein"/>
    <property type="match status" value="1"/>
</dbReference>
<sequence length="902" mass="101600">MFILYIPVLLCSFHVYCADRVSLRHGEWIRDYEETLVSPGRKFELGFFGPTGSSRDKRYVGIWYTSDKQIVVWVANRDSLLINTTTGAFGFTTDGNLTVLDMSSGKVHWSSGLGSFYRCDLCTTTDWILNLTDSGNLMLFNNETRLWESFNNPTDTFLPNMTMYGNMKLTSWRDRDDPGTGNFMFMLDTVGNSNTQIVNKEGKIYWKSSENGVYYSIVTNNDRVIDFENARLVMNFSGKIEYWNQSTNGTWSLLDVNPSDNCSVYNFCGKDGSCNLNNNKLPCKCLPGFMPHVAQKWYSGDFSDGCTRNSMSCGDTFLNLTMMNVGGKPEQSYQVGNETECKESCLKNCDCKSYRYGAKSCWIWTQELVNLKEVYGYGYGYNLSIRVAISDIEPTVQNCEPCGTNMIPYPLSTSSNCGDPMYFSFNCNTSGQDVGSLRLNQSLPFNLTTPRNSSSNVSSRATDDVEIVWEPPLEPLCNLSADCKDWPHSTCKSAIDGKRRCLCTKSFQWDGTKLSCTQVSHKKKNLLRAIIPVITATLMVIACCYLYYLRRRKVANRQESVNRKRNQGNTAFRLYDSERSVKDLIDSDQFREDDKKGIDVPFFNLKSILAATDYFSDTKKLGQGGFGPVYKGTFPGGQEIAIKKLSSSSGQGLEEFKNEVVLIAKLQHRNLVRLLGYCMEGDEKMLLYEYMPNKSLDSFLFDSRLRIIHRDLKTSNVLLDEEMNPKISDFGLARIFGGKQTVATTTRVVGTYGYMSPEYALDGFFSVKSDAFSFGVVVLEVISGKKNTGFYQSEHTLSLLGHAWKLWKEGKALDLMDQTIRETYNADEFLRCVNVGLLCVQEDPSDRPTMSNVVVMLGSETATLPTPKQPAYVVRRSLSSATSSTTKPESLNELTSTIEEGR</sequence>
<dbReference type="Gene3D" id="1.10.510.10">
    <property type="entry name" value="Transferase(Phosphotransferase) domain 1"/>
    <property type="match status" value="1"/>
</dbReference>
<dbReference type="InterPro" id="IPR021820">
    <property type="entry name" value="S-locus_recpt_kinase_C"/>
</dbReference>
<evidence type="ECO:0000256" key="5">
    <source>
        <dbReference type="ARBA" id="ARBA00022692"/>
    </source>
</evidence>
<dbReference type="PIRSF" id="PIRSF000641">
    <property type="entry name" value="SRK"/>
    <property type="match status" value="1"/>
</dbReference>
<dbReference type="Pfam" id="PF00069">
    <property type="entry name" value="Pkinase"/>
    <property type="match status" value="1"/>
</dbReference>
<feature type="region of interest" description="Disordered" evidence="17">
    <location>
        <begin position="877"/>
        <end position="902"/>
    </location>
</feature>
<dbReference type="GO" id="GO:0048544">
    <property type="term" value="P:recognition of pollen"/>
    <property type="evidence" value="ECO:0007669"/>
    <property type="project" value="InterPro"/>
</dbReference>
<dbReference type="CDD" id="cd00028">
    <property type="entry name" value="B_lectin"/>
    <property type="match status" value="1"/>
</dbReference>
<dbReference type="InterPro" id="IPR024171">
    <property type="entry name" value="SRK-like_kinase"/>
</dbReference>
<organism evidence="23 24">
    <name type="scientific">Quercus rubra</name>
    <name type="common">Northern red oak</name>
    <name type="synonym">Quercus borealis</name>
    <dbReference type="NCBI Taxonomy" id="3512"/>
    <lineage>
        <taxon>Eukaryota</taxon>
        <taxon>Viridiplantae</taxon>
        <taxon>Streptophyta</taxon>
        <taxon>Embryophyta</taxon>
        <taxon>Tracheophyta</taxon>
        <taxon>Spermatophyta</taxon>
        <taxon>Magnoliopsida</taxon>
        <taxon>eudicotyledons</taxon>
        <taxon>Gunneridae</taxon>
        <taxon>Pentapetalae</taxon>
        <taxon>rosids</taxon>
        <taxon>fabids</taxon>
        <taxon>Fagales</taxon>
        <taxon>Fagaceae</taxon>
        <taxon>Quercus</taxon>
    </lineage>
</organism>
<feature type="signal peptide" evidence="19">
    <location>
        <begin position="1"/>
        <end position="18"/>
    </location>
</feature>
<feature type="compositionally biased region" description="Low complexity" evidence="17">
    <location>
        <begin position="877"/>
        <end position="886"/>
    </location>
</feature>
<proteinExistence type="inferred from homology"/>
<dbReference type="Gene3D" id="2.90.10.10">
    <property type="entry name" value="Bulb-type lectin domain"/>
    <property type="match status" value="1"/>
</dbReference>
<dbReference type="PROSITE" id="PS50011">
    <property type="entry name" value="PROTEIN_KINASE_DOM"/>
    <property type="match status" value="1"/>
</dbReference>
<dbReference type="PROSITE" id="PS00108">
    <property type="entry name" value="PROTEIN_KINASE_ST"/>
    <property type="match status" value="1"/>
</dbReference>
<gene>
    <name evidence="23" type="ORF">RGQ29_027943</name>
</gene>
<evidence type="ECO:0000256" key="17">
    <source>
        <dbReference type="SAM" id="MobiDB-lite"/>
    </source>
</evidence>
<dbReference type="InterPro" id="IPR000858">
    <property type="entry name" value="S_locus_glycoprot_dom"/>
</dbReference>
<evidence type="ECO:0000256" key="16">
    <source>
        <dbReference type="PIRNR" id="PIRNR000641"/>
    </source>
</evidence>
<evidence type="ECO:0000256" key="18">
    <source>
        <dbReference type="SAM" id="Phobius"/>
    </source>
</evidence>
<feature type="compositionally biased region" description="Polar residues" evidence="17">
    <location>
        <begin position="887"/>
        <end position="902"/>
    </location>
</feature>
<dbReference type="PANTHER" id="PTHR27002:SF1116">
    <property type="entry name" value="NON-SPECIFIC SERINE_THREONINE PROTEIN KINASE"/>
    <property type="match status" value="1"/>
</dbReference>
<dbReference type="Pfam" id="PF00954">
    <property type="entry name" value="S_locus_glycop"/>
    <property type="match status" value="1"/>
</dbReference>
<comment type="similarity">
    <text evidence="16">Belongs to the protein kinase superfamily. Ser/Thr protein kinase family.</text>
</comment>
<dbReference type="CDD" id="cd01098">
    <property type="entry name" value="PAN_AP_plant"/>
    <property type="match status" value="1"/>
</dbReference>
<dbReference type="InterPro" id="IPR011009">
    <property type="entry name" value="Kinase-like_dom_sf"/>
</dbReference>
<evidence type="ECO:0000256" key="15">
    <source>
        <dbReference type="ARBA" id="ARBA00048679"/>
    </source>
</evidence>
<protein>
    <recommendedName>
        <fullName evidence="16">Receptor-like serine/threonine-protein kinase</fullName>
        <ecNumber evidence="16">2.7.11.1</ecNumber>
    </recommendedName>
</protein>
<keyword evidence="6 19" id="KW-0732">Signal</keyword>
<feature type="chain" id="PRO_5042990584" description="Receptor-like serine/threonine-protein kinase" evidence="19">
    <location>
        <begin position="19"/>
        <end position="902"/>
    </location>
</feature>
<feature type="domain" description="Protein kinase" evidence="20">
    <location>
        <begin position="615"/>
        <end position="864"/>
    </location>
</feature>
<keyword evidence="8 16" id="KW-0418">Kinase</keyword>
<dbReference type="EMBL" id="JAXUIC010000008">
    <property type="protein sequence ID" value="KAK4577632.1"/>
    <property type="molecule type" value="Genomic_DNA"/>
</dbReference>
<name>A0AAN7EQJ1_QUERU</name>
<evidence type="ECO:0000259" key="22">
    <source>
        <dbReference type="PROSITE" id="PS50948"/>
    </source>
</evidence>
<evidence type="ECO:0000256" key="12">
    <source>
        <dbReference type="ARBA" id="ARBA00023157"/>
    </source>
</evidence>
<comment type="catalytic activity">
    <reaction evidence="14 16">
        <text>L-threonyl-[protein] + ATP = O-phospho-L-threonyl-[protein] + ADP + H(+)</text>
        <dbReference type="Rhea" id="RHEA:46608"/>
        <dbReference type="Rhea" id="RHEA-COMP:11060"/>
        <dbReference type="Rhea" id="RHEA-COMP:11605"/>
        <dbReference type="ChEBI" id="CHEBI:15378"/>
        <dbReference type="ChEBI" id="CHEBI:30013"/>
        <dbReference type="ChEBI" id="CHEBI:30616"/>
        <dbReference type="ChEBI" id="CHEBI:61977"/>
        <dbReference type="ChEBI" id="CHEBI:456216"/>
        <dbReference type="EC" id="2.7.11.1"/>
    </reaction>
</comment>
<dbReference type="SMART" id="SM00108">
    <property type="entry name" value="B_lectin"/>
    <property type="match status" value="1"/>
</dbReference>
<dbReference type="InterPro" id="IPR001245">
    <property type="entry name" value="Ser-Thr/Tyr_kinase_cat_dom"/>
</dbReference>
<evidence type="ECO:0000256" key="9">
    <source>
        <dbReference type="ARBA" id="ARBA00022840"/>
    </source>
</evidence>
<evidence type="ECO:0000256" key="1">
    <source>
        <dbReference type="ARBA" id="ARBA00004251"/>
    </source>
</evidence>
<feature type="domain" description="Apple" evidence="22">
    <location>
        <begin position="306"/>
        <end position="388"/>
    </location>
</feature>
<dbReference type="SMART" id="SM00220">
    <property type="entry name" value="S_TKc"/>
    <property type="match status" value="1"/>
</dbReference>
<dbReference type="Pfam" id="PF07714">
    <property type="entry name" value="PK_Tyr_Ser-Thr"/>
    <property type="match status" value="1"/>
</dbReference>
<comment type="caution">
    <text evidence="23">The sequence shown here is derived from an EMBL/GenBank/DDBJ whole genome shotgun (WGS) entry which is preliminary data.</text>
</comment>
<evidence type="ECO:0000256" key="4">
    <source>
        <dbReference type="ARBA" id="ARBA00022679"/>
    </source>
</evidence>
<evidence type="ECO:0000256" key="19">
    <source>
        <dbReference type="SAM" id="SignalP"/>
    </source>
</evidence>
<dbReference type="Pfam" id="PF08276">
    <property type="entry name" value="PAN_2"/>
    <property type="match status" value="1"/>
</dbReference>
<keyword evidence="10 18" id="KW-1133">Transmembrane helix</keyword>
<keyword evidence="7 16" id="KW-0547">Nucleotide-binding</keyword>
<evidence type="ECO:0000259" key="21">
    <source>
        <dbReference type="PROSITE" id="PS50927"/>
    </source>
</evidence>
<keyword evidence="9 16" id="KW-0067">ATP-binding</keyword>
<dbReference type="EC" id="2.7.11.1" evidence="16"/>
<evidence type="ECO:0000313" key="24">
    <source>
        <dbReference type="Proteomes" id="UP001324115"/>
    </source>
</evidence>
<dbReference type="InterPro" id="IPR008271">
    <property type="entry name" value="Ser/Thr_kinase_AS"/>
</dbReference>
<evidence type="ECO:0000256" key="10">
    <source>
        <dbReference type="ARBA" id="ARBA00022989"/>
    </source>
</evidence>
<dbReference type="SMART" id="SM00473">
    <property type="entry name" value="PAN_AP"/>
    <property type="match status" value="1"/>
</dbReference>
<dbReference type="Proteomes" id="UP001324115">
    <property type="component" value="Unassembled WGS sequence"/>
</dbReference>
<dbReference type="GO" id="GO:0004674">
    <property type="term" value="F:protein serine/threonine kinase activity"/>
    <property type="evidence" value="ECO:0007669"/>
    <property type="project" value="UniProtKB-KW"/>
</dbReference>
<evidence type="ECO:0000259" key="20">
    <source>
        <dbReference type="PROSITE" id="PS50011"/>
    </source>
</evidence>
<dbReference type="PROSITE" id="PS50927">
    <property type="entry name" value="BULB_LECTIN"/>
    <property type="match status" value="1"/>
</dbReference>
<keyword evidence="5 18" id="KW-0812">Transmembrane</keyword>
<evidence type="ECO:0000256" key="11">
    <source>
        <dbReference type="ARBA" id="ARBA00023136"/>
    </source>
</evidence>
<keyword evidence="12" id="KW-1015">Disulfide bond</keyword>
<evidence type="ECO:0000256" key="7">
    <source>
        <dbReference type="ARBA" id="ARBA00022741"/>
    </source>
</evidence>
<dbReference type="Pfam" id="PF11883">
    <property type="entry name" value="DUF3403"/>
    <property type="match status" value="1"/>
</dbReference>
<dbReference type="Pfam" id="PF01453">
    <property type="entry name" value="B_lectin"/>
    <property type="match status" value="1"/>
</dbReference>
<keyword evidence="13" id="KW-0325">Glycoprotein</keyword>
<dbReference type="InterPro" id="IPR036426">
    <property type="entry name" value="Bulb-type_lectin_dom_sf"/>
</dbReference>
<dbReference type="AlphaFoldDB" id="A0AAN7EQJ1"/>
<dbReference type="InterPro" id="IPR003609">
    <property type="entry name" value="Pan_app"/>
</dbReference>
<dbReference type="PANTHER" id="PTHR27002">
    <property type="entry name" value="RECEPTOR-LIKE SERINE/THREONINE-PROTEIN KINASE SD1-8"/>
    <property type="match status" value="1"/>
</dbReference>
<evidence type="ECO:0000256" key="6">
    <source>
        <dbReference type="ARBA" id="ARBA00022729"/>
    </source>
</evidence>
<dbReference type="GO" id="GO:0005524">
    <property type="term" value="F:ATP binding"/>
    <property type="evidence" value="ECO:0007669"/>
    <property type="project" value="UniProtKB-KW"/>
</dbReference>
<evidence type="ECO:0000256" key="8">
    <source>
        <dbReference type="ARBA" id="ARBA00022777"/>
    </source>
</evidence>
<dbReference type="InterPro" id="IPR001480">
    <property type="entry name" value="Bulb-type_lectin_dom"/>
</dbReference>
<comment type="catalytic activity">
    <reaction evidence="15 16">
        <text>L-seryl-[protein] + ATP = O-phospho-L-seryl-[protein] + ADP + H(+)</text>
        <dbReference type="Rhea" id="RHEA:17989"/>
        <dbReference type="Rhea" id="RHEA-COMP:9863"/>
        <dbReference type="Rhea" id="RHEA-COMP:11604"/>
        <dbReference type="ChEBI" id="CHEBI:15378"/>
        <dbReference type="ChEBI" id="CHEBI:29999"/>
        <dbReference type="ChEBI" id="CHEBI:30616"/>
        <dbReference type="ChEBI" id="CHEBI:83421"/>
        <dbReference type="ChEBI" id="CHEBI:456216"/>
        <dbReference type="EC" id="2.7.11.1"/>
    </reaction>
</comment>
<feature type="domain" description="Bulb-type lectin" evidence="21">
    <location>
        <begin position="20"/>
        <end position="152"/>
    </location>
</feature>